<sequence>MAETTLLRSLVGGAHPGARVVLPDGTLTHADLLAAARALAPAFAGQGRVAALAQPTRDFVTTLVSATLDEVTLVPVPDDLGDRELDHILGDSGAVAVGALADRVRSTGAPLESAGALMLYTSGTTGAPKGVPISAAGIVSCLDGLADAWSWTADDVLVHGLPLNHVHGLVLGLLGALHHGCDPIHTGRPTPAAYAASAAAGGTLFFGVPTVWGRVAADEESARGQCGVLHRRRMVRHR</sequence>
<dbReference type="InterPro" id="IPR020845">
    <property type="entry name" value="AMP-binding_CS"/>
</dbReference>
<dbReference type="InterPro" id="IPR042099">
    <property type="entry name" value="ANL_N_sf"/>
</dbReference>
<reference evidence="3 4" key="1">
    <citation type="journal article" date="2013" name="ISME J.">
        <title>A metabolic model for members of the genus Tetrasphaera involved in enhanced biological phosphorus removal.</title>
        <authorList>
            <person name="Kristiansen R."/>
            <person name="Nguyen H.T.T."/>
            <person name="Saunders A.M."/>
            <person name="Nielsen J.L."/>
            <person name="Wimmer R."/>
            <person name="Le V.Q."/>
            <person name="McIlroy S.J."/>
            <person name="Petrovski S."/>
            <person name="Seviour R.J."/>
            <person name="Calteau A."/>
            <person name="Nielsen K.L."/>
            <person name="Nielsen P.H."/>
        </authorList>
    </citation>
    <scope>NUCLEOTIDE SEQUENCE [LARGE SCALE GENOMIC DNA]</scope>
    <source>
        <strain evidence="3 4">Lp2</strain>
    </source>
</reference>
<keyword evidence="4" id="KW-1185">Reference proteome</keyword>
<evidence type="ECO:0000256" key="1">
    <source>
        <dbReference type="ARBA" id="ARBA00006432"/>
    </source>
</evidence>
<accession>N0DZ79</accession>
<proteinExistence type="inferred from homology"/>
<dbReference type="PROSITE" id="PS00455">
    <property type="entry name" value="AMP_BINDING"/>
    <property type="match status" value="1"/>
</dbReference>
<comment type="similarity">
    <text evidence="1">Belongs to the ATP-dependent AMP-binding enzyme family.</text>
</comment>
<protein>
    <submittedName>
        <fullName evidence="3">Substrate-CoA ligase</fullName>
        <ecNumber evidence="3">6.2.1.-</ecNumber>
    </submittedName>
</protein>
<dbReference type="SUPFAM" id="SSF56801">
    <property type="entry name" value="Acetyl-CoA synthetase-like"/>
    <property type="match status" value="1"/>
</dbReference>
<dbReference type="GO" id="GO:0031956">
    <property type="term" value="F:medium-chain fatty acid-CoA ligase activity"/>
    <property type="evidence" value="ECO:0007669"/>
    <property type="project" value="TreeGrafter"/>
</dbReference>
<name>N0DZ79_9MICO</name>
<dbReference type="PANTHER" id="PTHR43201:SF8">
    <property type="entry name" value="ACYL-COA SYNTHETASE FAMILY MEMBER 3"/>
    <property type="match status" value="1"/>
</dbReference>
<dbReference type="Gene3D" id="3.40.50.12780">
    <property type="entry name" value="N-terminal domain of ligase-like"/>
    <property type="match status" value="1"/>
</dbReference>
<dbReference type="Proteomes" id="UP000013167">
    <property type="component" value="Unassembled WGS sequence"/>
</dbReference>
<dbReference type="InterPro" id="IPR000873">
    <property type="entry name" value="AMP-dep_synth/lig_dom"/>
</dbReference>
<dbReference type="Pfam" id="PF00501">
    <property type="entry name" value="AMP-binding"/>
    <property type="match status" value="1"/>
</dbReference>
<dbReference type="EC" id="6.2.1.-" evidence="3"/>
<dbReference type="eggNOG" id="COG0318">
    <property type="taxonomic scope" value="Bacteria"/>
</dbReference>
<dbReference type="GO" id="GO:0006631">
    <property type="term" value="P:fatty acid metabolic process"/>
    <property type="evidence" value="ECO:0007669"/>
    <property type="project" value="TreeGrafter"/>
</dbReference>
<comment type="caution">
    <text evidence="3">The sequence shown here is derived from an EMBL/GenBank/DDBJ whole genome shotgun (WGS) entry which is preliminary data.</text>
</comment>
<keyword evidence="3" id="KW-0436">Ligase</keyword>
<evidence type="ECO:0000313" key="3">
    <source>
        <dbReference type="EMBL" id="CCH69933.1"/>
    </source>
</evidence>
<evidence type="ECO:0000259" key="2">
    <source>
        <dbReference type="Pfam" id="PF00501"/>
    </source>
</evidence>
<dbReference type="HOGENOM" id="CLU_1165357_0_0_11"/>
<evidence type="ECO:0000313" key="4">
    <source>
        <dbReference type="Proteomes" id="UP000013167"/>
    </source>
</evidence>
<dbReference type="AlphaFoldDB" id="N0DZ79"/>
<gene>
    <name evidence="3" type="ORF">BN10_460034</name>
</gene>
<organism evidence="3 4">
    <name type="scientific">Phycicoccus elongatus Lp2</name>
    <dbReference type="NCBI Taxonomy" id="1193181"/>
    <lineage>
        <taxon>Bacteria</taxon>
        <taxon>Bacillati</taxon>
        <taxon>Actinomycetota</taxon>
        <taxon>Actinomycetes</taxon>
        <taxon>Micrococcales</taxon>
        <taxon>Intrasporangiaceae</taxon>
        <taxon>Phycicoccus</taxon>
    </lineage>
</organism>
<dbReference type="STRING" id="1193181.BN10_460034"/>
<dbReference type="EMBL" id="CAIZ01000115">
    <property type="protein sequence ID" value="CCH69933.1"/>
    <property type="molecule type" value="Genomic_DNA"/>
</dbReference>
<dbReference type="PANTHER" id="PTHR43201">
    <property type="entry name" value="ACYL-COA SYNTHETASE"/>
    <property type="match status" value="1"/>
</dbReference>
<dbReference type="RefSeq" id="WP_010849809.1">
    <property type="nucleotide sequence ID" value="NZ_HF570956.1"/>
</dbReference>
<feature type="domain" description="AMP-dependent synthetase/ligase" evidence="2">
    <location>
        <begin position="115"/>
        <end position="220"/>
    </location>
</feature>